<name>A0A1U9LD15_9PROT</name>
<comment type="function">
    <text evidence="1">Reversibly catalyzes the transfer of the carbamoyl group from carbamoyl phosphate (CP) to the N(epsilon) atom of ornithine (ORN) to produce L-citrulline.</text>
</comment>
<feature type="binding site" evidence="7">
    <location>
        <begin position="244"/>
        <end position="245"/>
    </location>
    <ligand>
        <name>L-ornithine</name>
        <dbReference type="ChEBI" id="CHEBI:46911"/>
    </ligand>
</feature>
<dbReference type="EC" id="2.1.3.3" evidence="4 7"/>
<dbReference type="RefSeq" id="WP_077930236.1">
    <property type="nucleotide sequence ID" value="NZ_CP014687.1"/>
</dbReference>
<comment type="subcellular location">
    <subcellularLocation>
        <location evidence="7">Cytoplasm</location>
    </subcellularLocation>
</comment>
<protein>
    <recommendedName>
        <fullName evidence="4 7">Ornithine carbamoyltransferase</fullName>
        <shortName evidence="7">OTCase</shortName>
        <ecNumber evidence="4 7">2.1.3.3</ecNumber>
    </recommendedName>
</protein>
<dbReference type="PANTHER" id="PTHR45753:SF3">
    <property type="entry name" value="ORNITHINE TRANSCARBAMYLASE, MITOCHONDRIAL"/>
    <property type="match status" value="1"/>
</dbReference>
<evidence type="ECO:0000256" key="1">
    <source>
        <dbReference type="ARBA" id="ARBA00003822"/>
    </source>
</evidence>
<evidence type="ECO:0000256" key="7">
    <source>
        <dbReference type="HAMAP-Rule" id="MF_01109"/>
    </source>
</evidence>
<keyword evidence="5 7" id="KW-0808">Transferase</keyword>
<dbReference type="InterPro" id="IPR002292">
    <property type="entry name" value="Orn/put_carbamltrans"/>
</dbReference>
<comment type="similarity">
    <text evidence="3 7">Belongs to the aspartate/ornithine carbamoyltransferase superfamily. OTCase family.</text>
</comment>
<dbReference type="PRINTS" id="PR00100">
    <property type="entry name" value="AOTCASE"/>
</dbReference>
<keyword evidence="7" id="KW-0963">Cytoplasm</keyword>
<organism evidence="10 11">
    <name type="scientific">Acetobacter persici</name>
    <dbReference type="NCBI Taxonomy" id="1076596"/>
    <lineage>
        <taxon>Bacteria</taxon>
        <taxon>Pseudomonadati</taxon>
        <taxon>Pseudomonadota</taxon>
        <taxon>Alphaproteobacteria</taxon>
        <taxon>Acetobacterales</taxon>
        <taxon>Acetobacteraceae</taxon>
        <taxon>Acetobacter</taxon>
    </lineage>
</organism>
<dbReference type="HAMAP" id="MF_01109">
    <property type="entry name" value="OTCase"/>
    <property type="match status" value="1"/>
</dbReference>
<dbReference type="NCBIfam" id="TIGR00658">
    <property type="entry name" value="orni_carb_tr"/>
    <property type="match status" value="1"/>
</dbReference>
<dbReference type="InterPro" id="IPR006130">
    <property type="entry name" value="Asp/Orn_carbamoylTrfase"/>
</dbReference>
<dbReference type="Proteomes" id="UP000189055">
    <property type="component" value="Chromosome"/>
</dbReference>
<dbReference type="SUPFAM" id="SSF53671">
    <property type="entry name" value="Aspartate/ornithine carbamoyltransferase"/>
    <property type="match status" value="1"/>
</dbReference>
<evidence type="ECO:0000259" key="8">
    <source>
        <dbReference type="Pfam" id="PF00185"/>
    </source>
</evidence>
<proteinExistence type="inferred from homology"/>
<dbReference type="GO" id="GO:0005737">
    <property type="term" value="C:cytoplasm"/>
    <property type="evidence" value="ECO:0007669"/>
    <property type="project" value="UniProtKB-SubCell"/>
</dbReference>
<evidence type="ECO:0000256" key="3">
    <source>
        <dbReference type="ARBA" id="ARBA00007805"/>
    </source>
</evidence>
<feature type="binding site" evidence="7">
    <location>
        <begin position="149"/>
        <end position="152"/>
    </location>
    <ligand>
        <name>carbamoyl phosphate</name>
        <dbReference type="ChEBI" id="CHEBI:58228"/>
    </ligand>
</feature>
<feature type="binding site" evidence="7">
    <location>
        <position position="240"/>
    </location>
    <ligand>
        <name>L-ornithine</name>
        <dbReference type="ChEBI" id="CHEBI:46911"/>
    </ligand>
</feature>
<dbReference type="STRING" id="1076596.A0U91_04450"/>
<dbReference type="PRINTS" id="PR00102">
    <property type="entry name" value="OTCASE"/>
</dbReference>
<dbReference type="Gene3D" id="3.40.50.1370">
    <property type="entry name" value="Aspartate/ornithine carbamoyltransferase"/>
    <property type="match status" value="2"/>
</dbReference>
<dbReference type="NCBIfam" id="NF001986">
    <property type="entry name" value="PRK00779.1"/>
    <property type="match status" value="1"/>
</dbReference>
<dbReference type="KEGG" id="aper:A0U91_04450"/>
<evidence type="ECO:0000256" key="2">
    <source>
        <dbReference type="ARBA" id="ARBA00004975"/>
    </source>
</evidence>
<dbReference type="AlphaFoldDB" id="A0A1U9LD15"/>
<evidence type="ECO:0000256" key="5">
    <source>
        <dbReference type="ARBA" id="ARBA00022679"/>
    </source>
</evidence>
<accession>A0A1U9LD15</accession>
<dbReference type="GeneID" id="95616639"/>
<feature type="binding site" evidence="7">
    <location>
        <position position="309"/>
    </location>
    <ligand>
        <name>carbamoyl phosphate</name>
        <dbReference type="ChEBI" id="CHEBI:58228"/>
    </ligand>
</feature>
<evidence type="ECO:0000256" key="6">
    <source>
        <dbReference type="ARBA" id="ARBA00048772"/>
    </source>
</evidence>
<evidence type="ECO:0000256" key="4">
    <source>
        <dbReference type="ARBA" id="ARBA00013007"/>
    </source>
</evidence>
<comment type="pathway">
    <text evidence="2">Amino-acid biosynthesis; L-arginine biosynthesis; L-arginine from L-ornithine and carbamoyl phosphate: step 1/3.</text>
</comment>
<feature type="binding site" evidence="7">
    <location>
        <begin position="281"/>
        <end position="282"/>
    </location>
    <ligand>
        <name>carbamoyl phosphate</name>
        <dbReference type="ChEBI" id="CHEBI:58228"/>
    </ligand>
</feature>
<feature type="domain" description="Aspartate/ornithine carbamoyltransferase carbamoyl-P binding" evidence="9">
    <location>
        <begin position="18"/>
        <end position="162"/>
    </location>
</feature>
<dbReference type="InterPro" id="IPR024904">
    <property type="entry name" value="OTCase_ArgI"/>
</dbReference>
<reference evidence="10 11" key="1">
    <citation type="submission" date="2016-03" db="EMBL/GenBank/DDBJ databases">
        <title>Acetic acid bacteria sequencing.</title>
        <authorList>
            <person name="Brandt J."/>
            <person name="Jakob F."/>
            <person name="Vogel R.F."/>
        </authorList>
    </citation>
    <scope>NUCLEOTIDE SEQUENCE [LARGE SCALE GENOMIC DNA]</scope>
    <source>
        <strain evidence="10 11">TMW2.1084</strain>
    </source>
</reference>
<dbReference type="PANTHER" id="PTHR45753">
    <property type="entry name" value="ORNITHINE CARBAMOYLTRANSFERASE, MITOCHONDRIAL"/>
    <property type="match status" value="1"/>
</dbReference>
<dbReference type="GO" id="GO:0004585">
    <property type="term" value="F:ornithine carbamoyltransferase activity"/>
    <property type="evidence" value="ECO:0007669"/>
    <property type="project" value="UniProtKB-UniRule"/>
</dbReference>
<dbReference type="GO" id="GO:0019240">
    <property type="term" value="P:citrulline biosynthetic process"/>
    <property type="evidence" value="ECO:0007669"/>
    <property type="project" value="TreeGrafter"/>
</dbReference>
<dbReference type="InterPro" id="IPR036901">
    <property type="entry name" value="Asp/Orn_carbamoylTrfase_sf"/>
</dbReference>
<dbReference type="EMBL" id="CP014687">
    <property type="protein sequence ID" value="AQT04355.1"/>
    <property type="molecule type" value="Genomic_DNA"/>
</dbReference>
<dbReference type="InterPro" id="IPR006131">
    <property type="entry name" value="Asp_carbamoyltransf_Asp/Orn-bd"/>
</dbReference>
<evidence type="ECO:0000313" key="10">
    <source>
        <dbReference type="EMBL" id="AQT04355.1"/>
    </source>
</evidence>
<evidence type="ECO:0000259" key="9">
    <source>
        <dbReference type="Pfam" id="PF02729"/>
    </source>
</evidence>
<dbReference type="FunFam" id="3.40.50.1370:FF:000008">
    <property type="entry name" value="Ornithine carbamoyltransferase"/>
    <property type="match status" value="1"/>
</dbReference>
<dbReference type="GO" id="GO:0042450">
    <property type="term" value="P:L-arginine biosynthetic process via ornithine"/>
    <property type="evidence" value="ECO:0007669"/>
    <property type="project" value="UniProtKB-UniRule"/>
</dbReference>
<evidence type="ECO:0000313" key="11">
    <source>
        <dbReference type="Proteomes" id="UP000189055"/>
    </source>
</evidence>
<sequence length="332" mass="35786">MSAALSSLSSTTTQSGPRHFLDLKDLDATTLRQILDVAAGMKQMQKGRRFPLHPRVPLAGRALGIILSKPSTRTRVSFEVGIRQLGGDAVILSPSDMQIGRGETITDTARVLSRFVDALVLRTGRTENLHELARAASVPVINGLTPSSHPVQILADILTYEEHRGPVKGRTFAWTGDGNNVLVSLIEGAVRFGFKLRAATPADMAPPQAVLDWARQEGGDVVLTTDPRAAVDGADCVVTDTWLSMSDSEEEAAMRLAKLSPYRVDAALMALAAPDALFMHCLPAHIGEEVTEGVFEGPQSVVFDEAENRLHAQKGLLAWTMGGENWLSFGKE</sequence>
<feature type="binding site" evidence="7">
    <location>
        <position position="98"/>
    </location>
    <ligand>
        <name>carbamoyl phosphate</name>
        <dbReference type="ChEBI" id="CHEBI:58228"/>
    </ligand>
</feature>
<comment type="catalytic activity">
    <reaction evidence="6 7">
        <text>carbamoyl phosphate + L-ornithine = L-citrulline + phosphate + H(+)</text>
        <dbReference type="Rhea" id="RHEA:19513"/>
        <dbReference type="ChEBI" id="CHEBI:15378"/>
        <dbReference type="ChEBI" id="CHEBI:43474"/>
        <dbReference type="ChEBI" id="CHEBI:46911"/>
        <dbReference type="ChEBI" id="CHEBI:57743"/>
        <dbReference type="ChEBI" id="CHEBI:58228"/>
        <dbReference type="EC" id="2.1.3.3"/>
    </reaction>
</comment>
<feature type="binding site" evidence="7">
    <location>
        <position position="122"/>
    </location>
    <ligand>
        <name>carbamoyl phosphate</name>
        <dbReference type="ChEBI" id="CHEBI:58228"/>
    </ligand>
</feature>
<feature type="domain" description="Aspartate/ornithine carbamoyltransferase Asp/Orn-binding" evidence="8">
    <location>
        <begin position="168"/>
        <end position="319"/>
    </location>
</feature>
<dbReference type="InterPro" id="IPR006132">
    <property type="entry name" value="Asp/Orn_carbamoyltranf_P-bd"/>
</dbReference>
<dbReference type="GO" id="GO:0016597">
    <property type="term" value="F:amino acid binding"/>
    <property type="evidence" value="ECO:0007669"/>
    <property type="project" value="InterPro"/>
</dbReference>
<gene>
    <name evidence="10" type="ORF">A0U91_04450</name>
</gene>
<dbReference type="Pfam" id="PF02729">
    <property type="entry name" value="OTCace_N"/>
    <property type="match status" value="1"/>
</dbReference>
<feature type="binding site" evidence="7">
    <location>
        <begin position="71"/>
        <end position="74"/>
    </location>
    <ligand>
        <name>carbamoyl phosphate</name>
        <dbReference type="ChEBI" id="CHEBI:58228"/>
    </ligand>
</feature>
<feature type="binding site" evidence="7">
    <location>
        <position position="180"/>
    </location>
    <ligand>
        <name>L-ornithine</name>
        <dbReference type="ChEBI" id="CHEBI:46911"/>
    </ligand>
</feature>
<dbReference type="Pfam" id="PF00185">
    <property type="entry name" value="OTCace"/>
    <property type="match status" value="1"/>
</dbReference>